<keyword evidence="3" id="KW-0472">Membrane</keyword>
<dbReference type="OrthoDB" id="9787283at2"/>
<evidence type="ECO:0000256" key="3">
    <source>
        <dbReference type="ARBA" id="ARBA00023136"/>
    </source>
</evidence>
<dbReference type="EMBL" id="QJVJ01000006">
    <property type="protein sequence ID" value="PYI53768.1"/>
    <property type="molecule type" value="Genomic_DNA"/>
</dbReference>
<name>A0A2V5K3G4_9BACL</name>
<keyword evidence="5" id="KW-0449">Lipoprotein</keyword>
<gene>
    <name evidence="8" type="ORF">DLM86_14485</name>
</gene>
<keyword evidence="2 7" id="KW-0732">Signal</keyword>
<comment type="caution">
    <text evidence="8">The sequence shown here is derived from an EMBL/GenBank/DDBJ whole genome shotgun (WGS) entry which is preliminary data.</text>
</comment>
<dbReference type="Proteomes" id="UP000247476">
    <property type="component" value="Unassembled WGS sequence"/>
</dbReference>
<dbReference type="InterPro" id="IPR006059">
    <property type="entry name" value="SBP"/>
</dbReference>
<dbReference type="PROSITE" id="PS51257">
    <property type="entry name" value="PROKAR_LIPOPROTEIN"/>
    <property type="match status" value="1"/>
</dbReference>
<proteinExistence type="predicted"/>
<dbReference type="InterPro" id="IPR050490">
    <property type="entry name" value="Bact_solute-bd_prot1"/>
</dbReference>
<evidence type="ECO:0000256" key="5">
    <source>
        <dbReference type="ARBA" id="ARBA00023288"/>
    </source>
</evidence>
<dbReference type="PANTHER" id="PTHR43649:SF33">
    <property type="entry name" value="POLYGALACTURONAN_RHAMNOGALACTURONAN-BINDING PROTEIN YTCQ"/>
    <property type="match status" value="1"/>
</dbReference>
<keyword evidence="4" id="KW-0564">Palmitate</keyword>
<feature type="signal peptide" evidence="7">
    <location>
        <begin position="1"/>
        <end position="17"/>
    </location>
</feature>
<keyword evidence="1" id="KW-1003">Cell membrane</keyword>
<evidence type="ECO:0000256" key="1">
    <source>
        <dbReference type="ARBA" id="ARBA00022475"/>
    </source>
</evidence>
<feature type="region of interest" description="Disordered" evidence="6">
    <location>
        <begin position="22"/>
        <end position="42"/>
    </location>
</feature>
<evidence type="ECO:0000256" key="6">
    <source>
        <dbReference type="SAM" id="MobiDB-lite"/>
    </source>
</evidence>
<feature type="compositionally biased region" description="Polar residues" evidence="6">
    <location>
        <begin position="26"/>
        <end position="40"/>
    </location>
</feature>
<dbReference type="Gene3D" id="3.40.190.10">
    <property type="entry name" value="Periplasmic binding protein-like II"/>
    <property type="match status" value="2"/>
</dbReference>
<organism evidence="8 9">
    <name type="scientific">Paenibacillus flagellatus</name>
    <dbReference type="NCBI Taxonomy" id="2211139"/>
    <lineage>
        <taxon>Bacteria</taxon>
        <taxon>Bacillati</taxon>
        <taxon>Bacillota</taxon>
        <taxon>Bacilli</taxon>
        <taxon>Bacillales</taxon>
        <taxon>Paenibacillaceae</taxon>
        <taxon>Paenibacillus</taxon>
    </lineage>
</organism>
<dbReference type="SUPFAM" id="SSF53850">
    <property type="entry name" value="Periplasmic binding protein-like II"/>
    <property type="match status" value="1"/>
</dbReference>
<evidence type="ECO:0000256" key="4">
    <source>
        <dbReference type="ARBA" id="ARBA00023139"/>
    </source>
</evidence>
<accession>A0A2V5K3G4</accession>
<dbReference type="AlphaFoldDB" id="A0A2V5K3G4"/>
<protein>
    <recommendedName>
        <fullName evidence="10">ABC transporter substrate-binding protein</fullName>
    </recommendedName>
</protein>
<evidence type="ECO:0000313" key="9">
    <source>
        <dbReference type="Proteomes" id="UP000247476"/>
    </source>
</evidence>
<evidence type="ECO:0000256" key="7">
    <source>
        <dbReference type="SAM" id="SignalP"/>
    </source>
</evidence>
<evidence type="ECO:0008006" key="10">
    <source>
        <dbReference type="Google" id="ProtNLM"/>
    </source>
</evidence>
<feature type="chain" id="PRO_5016173286" description="ABC transporter substrate-binding protein" evidence="7">
    <location>
        <begin position="18"/>
        <end position="526"/>
    </location>
</feature>
<sequence>MKKTLWIASLVAIGALAACGNPDDPGSSSNPASSTGNESASGKPHLELKWFVDSPANAQLPSGDADFVKKTIESKFNVTLNVEYMGLSEDYNKKINTYLTSNAPPDMWRDANSDGGQKYALDGLLGDISQFVTPANMPNYFKYWIDEASLNNYQVHNQFVRAPIPYSKEIYRAWYIRKDWLDKLKLPVPKTYDDYLTAIRAFSNDDPDGNGKKDTFGFTTAGGGSALGFDWPEYIKHGLTYSTFIENNKFIDSQTDPRNQQVLDDIAKVIGEGLVDPDWFLNKNPQHIDRAAQGKVGVVLGSSKDFAYDSNPQSLQSKTKQLFPDANWVPFTPFGSTPLQSGIAPGSPFLFHKNVVEKKPDNVRRTTEILDWLAGEEGFLLTHYGQEGKHYTRSGNKITLNPQTFEEDIVKKGNWLAIWDFFTPDTPNVFQLEVVDPRQTDRDREIAKTIAAIPTAPYLGTSLTPPPGFDLAAFRTRQRQLQVKAVFEDKSGKNWPVYLEELLTKYKGNELYNAYTEQIKAAGIIK</sequence>
<dbReference type="RefSeq" id="WP_110840757.1">
    <property type="nucleotide sequence ID" value="NZ_QJVJ01000006.1"/>
</dbReference>
<evidence type="ECO:0000313" key="8">
    <source>
        <dbReference type="EMBL" id="PYI53768.1"/>
    </source>
</evidence>
<dbReference type="Pfam" id="PF13416">
    <property type="entry name" value="SBP_bac_8"/>
    <property type="match status" value="1"/>
</dbReference>
<dbReference type="PANTHER" id="PTHR43649">
    <property type="entry name" value="ARABINOSE-BINDING PROTEIN-RELATED"/>
    <property type="match status" value="1"/>
</dbReference>
<keyword evidence="9" id="KW-1185">Reference proteome</keyword>
<reference evidence="8 9" key="1">
    <citation type="submission" date="2018-05" db="EMBL/GenBank/DDBJ databases">
        <title>Paenibacillus flagellatus sp. nov., isolated from selenium mineral soil.</title>
        <authorList>
            <person name="Dai X."/>
        </authorList>
    </citation>
    <scope>NUCLEOTIDE SEQUENCE [LARGE SCALE GENOMIC DNA]</scope>
    <source>
        <strain evidence="8 9">DXL2</strain>
    </source>
</reference>
<evidence type="ECO:0000256" key="2">
    <source>
        <dbReference type="ARBA" id="ARBA00022729"/>
    </source>
</evidence>